<dbReference type="OrthoDB" id="6607324at2"/>
<dbReference type="EMBL" id="CWJL01000007">
    <property type="protein sequence ID" value="CRY66575.1"/>
    <property type="molecule type" value="Genomic_DNA"/>
</dbReference>
<dbReference type="EMBL" id="CQAZ01000149">
    <property type="protein sequence ID" value="CNI77929.1"/>
    <property type="molecule type" value="Genomic_DNA"/>
</dbReference>
<reference evidence="1" key="1">
    <citation type="submission" date="2015-03" db="EMBL/GenBank/DDBJ databases">
        <authorList>
            <person name="Murphy D."/>
        </authorList>
    </citation>
    <scope>NUCLEOTIDE SEQUENCE [LARGE SCALE GENOMIC DNA]</scope>
    <source>
        <strain evidence="1">A125KOH2</strain>
    </source>
</reference>
<dbReference type="Proteomes" id="UP000045840">
    <property type="component" value="Unassembled WGS sequence"/>
</dbReference>
<accession>A0A0T9RQT6</accession>
<sequence>MIEYCGFSTFITPVDGFDRILPKWFTNKHNASVPTPYKFGRDPISDVNLYRNLSAKFFVKNGGDGIPESLAKYNSKTKELKIINSEPEFLLIIKSLTKIKGGKYIL</sequence>
<name>A0A0T9RQT6_9GAMM</name>
<reference evidence="4" key="2">
    <citation type="submission" date="2015-03" db="EMBL/GenBank/DDBJ databases">
        <authorList>
            <consortium name="Pathogen Informatics"/>
        </authorList>
    </citation>
    <scope>NUCLEOTIDE SEQUENCE [LARGE SCALE GENOMIC DNA]</scope>
    <source>
        <strain evidence="4">A125KOH2</strain>
    </source>
</reference>
<gene>
    <name evidence="1" type="ORF">ERS008529_04865</name>
    <name evidence="2" type="ORF">ERS137968_01901</name>
</gene>
<keyword evidence="3" id="KW-1185">Reference proteome</keyword>
<evidence type="ECO:0000313" key="3">
    <source>
        <dbReference type="Proteomes" id="UP000044625"/>
    </source>
</evidence>
<dbReference type="RefSeq" id="WP_049615590.1">
    <property type="nucleotide sequence ID" value="NZ_CAWMMU010000007.1"/>
</dbReference>
<evidence type="ECO:0000313" key="1">
    <source>
        <dbReference type="EMBL" id="CNI77929.1"/>
    </source>
</evidence>
<evidence type="ECO:0000313" key="2">
    <source>
        <dbReference type="EMBL" id="CRY66575.1"/>
    </source>
</evidence>
<evidence type="ECO:0000313" key="4">
    <source>
        <dbReference type="Proteomes" id="UP000045840"/>
    </source>
</evidence>
<organism evidence="1 4">
    <name type="scientific">Yersinia pekkanenii</name>
    <dbReference type="NCBI Taxonomy" id="1288385"/>
    <lineage>
        <taxon>Bacteria</taxon>
        <taxon>Pseudomonadati</taxon>
        <taxon>Pseudomonadota</taxon>
        <taxon>Gammaproteobacteria</taxon>
        <taxon>Enterobacterales</taxon>
        <taxon>Yersiniaceae</taxon>
        <taxon>Yersinia</taxon>
    </lineage>
</organism>
<reference evidence="2 3" key="3">
    <citation type="submission" date="2015-03" db="EMBL/GenBank/DDBJ databases">
        <authorList>
            <consortium name="Pathogen Informatics"/>
            <person name="Murphy D."/>
        </authorList>
    </citation>
    <scope>NUCLEOTIDE SEQUENCE [LARGE SCALE GENOMIC DNA]</scope>
    <source>
        <strain evidence="3">type strain: CIP110230</strain>
        <strain evidence="2">Type strain: CIP110230</strain>
    </source>
</reference>
<proteinExistence type="predicted"/>
<dbReference type="Proteomes" id="UP000044625">
    <property type="component" value="Unassembled WGS sequence"/>
</dbReference>
<dbReference type="AlphaFoldDB" id="A0A0T9RQT6"/>
<protein>
    <submittedName>
        <fullName evidence="1">Uncharacterized protein</fullName>
    </submittedName>
</protein>